<evidence type="ECO:0000256" key="1">
    <source>
        <dbReference type="ARBA" id="ARBA00004365"/>
    </source>
</evidence>
<dbReference type="RefSeq" id="WP_353438298.1">
    <property type="nucleotide sequence ID" value="NZ_CP099959.1"/>
</dbReference>
<dbReference type="GO" id="GO:0044780">
    <property type="term" value="P:bacterial-type flagellum assembly"/>
    <property type="evidence" value="ECO:0007669"/>
    <property type="project" value="InterPro"/>
</dbReference>
<evidence type="ECO:0000256" key="2">
    <source>
        <dbReference type="ARBA" id="ARBA00004613"/>
    </source>
</evidence>
<keyword evidence="6" id="KW-0975">Bacterial flagellum</keyword>
<protein>
    <recommendedName>
        <fullName evidence="4">Flagellar hook-associated protein 1</fullName>
    </recommendedName>
</protein>
<dbReference type="AlphaFoldDB" id="A0AAU8A0Z0"/>
<feature type="domain" description="Flagellar hook-associated protein FlgK helical" evidence="8">
    <location>
        <begin position="95"/>
        <end position="310"/>
    </location>
</feature>
<dbReference type="InterPro" id="IPR053927">
    <property type="entry name" value="FlgK_helical"/>
</dbReference>
<evidence type="ECO:0000256" key="3">
    <source>
        <dbReference type="ARBA" id="ARBA00009677"/>
    </source>
</evidence>
<evidence type="ECO:0000256" key="5">
    <source>
        <dbReference type="ARBA" id="ARBA00022525"/>
    </source>
</evidence>
<feature type="domain" description="Flagellar basal-body/hook protein C-terminal" evidence="7">
    <location>
        <begin position="578"/>
        <end position="615"/>
    </location>
</feature>
<dbReference type="SUPFAM" id="SSF64518">
    <property type="entry name" value="Phase 1 flagellin"/>
    <property type="match status" value="1"/>
</dbReference>
<dbReference type="EMBL" id="CP099959">
    <property type="protein sequence ID" value="XCC57269.1"/>
    <property type="molecule type" value="Genomic_DNA"/>
</dbReference>
<dbReference type="GO" id="GO:0005198">
    <property type="term" value="F:structural molecule activity"/>
    <property type="evidence" value="ECO:0007669"/>
    <property type="project" value="InterPro"/>
</dbReference>
<dbReference type="Pfam" id="PF22638">
    <property type="entry name" value="FlgK_D1"/>
    <property type="match status" value="1"/>
</dbReference>
<dbReference type="InterPro" id="IPR002371">
    <property type="entry name" value="FlgK"/>
</dbReference>
<dbReference type="PANTHER" id="PTHR30033:SF2">
    <property type="entry name" value="FLAGELLAR HOOK PROTEIN"/>
    <property type="match status" value="1"/>
</dbReference>
<evidence type="ECO:0000259" key="7">
    <source>
        <dbReference type="Pfam" id="PF06429"/>
    </source>
</evidence>
<proteinExistence type="inferred from homology"/>
<comment type="similarity">
    <text evidence="3">Belongs to the flagella basal body rod proteins family.</text>
</comment>
<organism evidence="9">
    <name type="scientific">Polynucleobacter sp. UK-FUSCHL-C3</name>
    <dbReference type="NCBI Taxonomy" id="2955208"/>
    <lineage>
        <taxon>Bacteria</taxon>
        <taxon>Pseudomonadati</taxon>
        <taxon>Pseudomonadota</taxon>
        <taxon>Betaproteobacteria</taxon>
        <taxon>Burkholderiales</taxon>
        <taxon>Burkholderiaceae</taxon>
        <taxon>Polynucleobacter</taxon>
    </lineage>
</organism>
<sequence>MGIYSINESASAALRIAQAGILVTSQNVAGTSIEGFSRRSASTVMDALAPNSLMLNGSSFAVEGFTREYSSLIGGQLLNQQAKSSNSETLVQYVSTIDSVIANQSAGLSSAITDFFNTMGKYAANPTNKSLAAAITGSANVVAQRMTGITNLVSQLRSDSSTGLNDTVKQINIYTPALAAINQQIIEANSPGNSSPSADLLDERDRILANLQKLIGGQSLINRDGTATQFIDGLPLVERGLANTISINGDGNSLAINFKQLNGNINTTQTIKRVDGGQAGALLTLKNEFIPKIEQRLNTAAIALVKVSNESIVDTSASPLAIFGFKVNSNTFSNFGDTRLPITVPQFNLGSEIDLKNLYDSLGSISQTETATATFKAMNAGQTLTVAGLTFTAGSSGATATQVASAFANVTNGMTNIELNSSKNLGTSAGGTFSAGSINGWNSGSPSGAFVSFTSTTSNLNLANLSASGSTGIDLPTISTWKEGYSGNSVFLANKLTAENFISIAPNDPLMYYNSGDVLNPKISSINANAAQLKSAHLGNVVADLVTDVGVQVATWKNSQKVNDTVLDNLKEQRDQLSGVNLDEEAANLLKYQQLYSASTKILQTGNQMFNTLLAIMN</sequence>
<dbReference type="GO" id="GO:0009424">
    <property type="term" value="C:bacterial-type flagellum hook"/>
    <property type="evidence" value="ECO:0007669"/>
    <property type="project" value="InterPro"/>
</dbReference>
<reference evidence="9" key="1">
    <citation type="submission" date="2022-06" db="EMBL/GenBank/DDBJ databases">
        <title>New Polynucleobacter species.</title>
        <authorList>
            <person name="Hahn M.W."/>
        </authorList>
    </citation>
    <scope>NUCLEOTIDE SEQUENCE</scope>
    <source>
        <strain evidence="9">UK-FUSCHL-C3</strain>
    </source>
</reference>
<name>A0AAU8A0Z0_9BURK</name>
<evidence type="ECO:0000313" key="9">
    <source>
        <dbReference type="EMBL" id="XCC57269.1"/>
    </source>
</evidence>
<dbReference type="GO" id="GO:0005576">
    <property type="term" value="C:extracellular region"/>
    <property type="evidence" value="ECO:0007669"/>
    <property type="project" value="UniProtKB-SubCell"/>
</dbReference>
<keyword evidence="5" id="KW-0964">Secreted</keyword>
<accession>A0AAU8A0Z0</accession>
<dbReference type="Pfam" id="PF06429">
    <property type="entry name" value="Flg_bbr_C"/>
    <property type="match status" value="1"/>
</dbReference>
<evidence type="ECO:0000256" key="4">
    <source>
        <dbReference type="ARBA" id="ARBA00016244"/>
    </source>
</evidence>
<dbReference type="InterPro" id="IPR010930">
    <property type="entry name" value="Flg_bb/hook_C_dom"/>
</dbReference>
<evidence type="ECO:0000259" key="8">
    <source>
        <dbReference type="Pfam" id="PF22638"/>
    </source>
</evidence>
<gene>
    <name evidence="9" type="ORF">NKE59_07165</name>
</gene>
<dbReference type="PANTHER" id="PTHR30033">
    <property type="entry name" value="FLAGELLAR HOOK-ASSOCIATED PROTEIN 1"/>
    <property type="match status" value="1"/>
</dbReference>
<comment type="subcellular location">
    <subcellularLocation>
        <location evidence="1">Bacterial flagellum</location>
    </subcellularLocation>
    <subcellularLocation>
        <location evidence="2">Secreted</location>
    </subcellularLocation>
</comment>
<evidence type="ECO:0000256" key="6">
    <source>
        <dbReference type="ARBA" id="ARBA00023143"/>
    </source>
</evidence>